<comment type="miscellaneous">
    <text evidence="7">The basic functional RuBisCO is composed of a large chain homodimer in a 'head-to-tail' conformation. In form I RuBisCO this homodimer is arranged in a barrel-like tetramer with the small subunits forming a tetrameric 'cap' on each end of the 'barrel'.</text>
</comment>
<dbReference type="GO" id="GO:0009853">
    <property type="term" value="P:photorespiration"/>
    <property type="evidence" value="ECO:0007669"/>
    <property type="project" value="UniProtKB-UniRule"/>
</dbReference>
<dbReference type="Pfam" id="PF00101">
    <property type="entry name" value="RuBisCO_small"/>
    <property type="match status" value="2"/>
</dbReference>
<dbReference type="SUPFAM" id="SSF55239">
    <property type="entry name" value="RuBisCO, small subunit"/>
    <property type="match status" value="2"/>
</dbReference>
<dbReference type="GO" id="GO:0019253">
    <property type="term" value="P:reductive pentose-phosphate cycle"/>
    <property type="evidence" value="ECO:0007669"/>
    <property type="project" value="UniProtKB-UniRule"/>
</dbReference>
<evidence type="ECO:0000313" key="12">
    <source>
        <dbReference type="Proteomes" id="UP000077202"/>
    </source>
</evidence>
<evidence type="ECO:0000256" key="9">
    <source>
        <dbReference type="SAM" id="SignalP"/>
    </source>
</evidence>
<keyword evidence="1 7" id="KW-0150">Chloroplast</keyword>
<reference evidence="11" key="1">
    <citation type="submission" date="2016-03" db="EMBL/GenBank/DDBJ databases">
        <title>Mechanisms controlling the formation of the plant cell surface in tip-growing cells are functionally conserved among land plants.</title>
        <authorList>
            <person name="Honkanen S."/>
            <person name="Jones V.A."/>
            <person name="Morieri G."/>
            <person name="Champion C."/>
            <person name="Hetherington A.J."/>
            <person name="Kelly S."/>
            <person name="Saint-Marcoux D."/>
            <person name="Proust H."/>
            <person name="Prescott H."/>
            <person name="Dolan L."/>
        </authorList>
    </citation>
    <scope>NUCLEOTIDE SEQUENCE [LARGE SCALE GENOMIC DNA]</scope>
    <source>
        <tissue evidence="11">Whole gametophyte</tissue>
    </source>
</reference>
<feature type="domain" description="Ribulose bisphosphate carboxylase small subunit" evidence="10">
    <location>
        <begin position="420"/>
        <end position="529"/>
    </location>
</feature>
<keyword evidence="9" id="KW-0732">Signal</keyword>
<comment type="similarity">
    <text evidence="7 8">Belongs to the RuBisCO small chain family.</text>
</comment>
<feature type="signal peptide" evidence="9">
    <location>
        <begin position="1"/>
        <end position="16"/>
    </location>
</feature>
<keyword evidence="2 7" id="KW-0602">Photosynthesis</keyword>
<evidence type="ECO:0000256" key="6">
    <source>
        <dbReference type="ARBA" id="ARBA00023300"/>
    </source>
</evidence>
<dbReference type="InterPro" id="IPR036385">
    <property type="entry name" value="RuBisCO_ssu_sf"/>
</dbReference>
<evidence type="ECO:0000259" key="10">
    <source>
        <dbReference type="SMART" id="SM00961"/>
    </source>
</evidence>
<dbReference type="InterPro" id="IPR024681">
    <property type="entry name" value="RuBisCO_ssu"/>
</dbReference>
<dbReference type="EMBL" id="LVLJ01003531">
    <property type="protein sequence ID" value="OAE21065.1"/>
    <property type="molecule type" value="Genomic_DNA"/>
</dbReference>
<keyword evidence="3 7" id="KW-0113">Calvin cycle</keyword>
<organism evidence="11 12">
    <name type="scientific">Marchantia polymorpha subsp. ruderalis</name>
    <dbReference type="NCBI Taxonomy" id="1480154"/>
    <lineage>
        <taxon>Eukaryota</taxon>
        <taxon>Viridiplantae</taxon>
        <taxon>Streptophyta</taxon>
        <taxon>Embryophyta</taxon>
        <taxon>Marchantiophyta</taxon>
        <taxon>Marchantiopsida</taxon>
        <taxon>Marchantiidae</taxon>
        <taxon>Marchantiales</taxon>
        <taxon>Marchantiaceae</taxon>
        <taxon>Marchantia</taxon>
    </lineage>
</organism>
<comment type="subunit">
    <text evidence="7 8">Heterohexadecamer of 8 large and 8 small subunits.</text>
</comment>
<keyword evidence="6 7" id="KW-0120">Carbon dioxide fixation</keyword>
<accession>A0A176VMB3</accession>
<dbReference type="FunFam" id="3.30.190.10:FF:000001">
    <property type="entry name" value="Ribulose bisphosphate carboxylase small chain, chloroplastic"/>
    <property type="match status" value="2"/>
</dbReference>
<dbReference type="Gene3D" id="3.30.190.10">
    <property type="entry name" value="Ribulose bisphosphate carboxylase, small subunit"/>
    <property type="match status" value="2"/>
</dbReference>
<comment type="subcellular location">
    <subcellularLocation>
        <location evidence="7">Plastid</location>
        <location evidence="7">Chloroplast</location>
    </subcellularLocation>
</comment>
<dbReference type="InterPro" id="IPR000894">
    <property type="entry name" value="RuBisCO_ssu_dom"/>
</dbReference>
<dbReference type="CDD" id="cd03527">
    <property type="entry name" value="RuBisCO_small"/>
    <property type="match status" value="2"/>
</dbReference>
<dbReference type="SMART" id="SM00961">
    <property type="entry name" value="RuBisCO_small"/>
    <property type="match status" value="2"/>
</dbReference>
<dbReference type="GO" id="GO:0016984">
    <property type="term" value="F:ribulose-bisphosphate carboxylase activity"/>
    <property type="evidence" value="ECO:0007669"/>
    <property type="project" value="UniProtKB-UniRule"/>
</dbReference>
<gene>
    <name evidence="7" type="primary">RBCS</name>
    <name evidence="11" type="ORF">AXG93_421s1150</name>
</gene>
<dbReference type="Proteomes" id="UP000077202">
    <property type="component" value="Unassembled WGS sequence"/>
</dbReference>
<dbReference type="PRINTS" id="PR00152">
    <property type="entry name" value="RUBISCOSMALL"/>
</dbReference>
<evidence type="ECO:0000313" key="11">
    <source>
        <dbReference type="EMBL" id="OAE21065.1"/>
    </source>
</evidence>
<dbReference type="AlphaFoldDB" id="A0A176VMB3"/>
<evidence type="ECO:0000256" key="3">
    <source>
        <dbReference type="ARBA" id="ARBA00022567"/>
    </source>
</evidence>
<proteinExistence type="inferred from homology"/>
<sequence>MASIVASSAIVTPVSALAATTSTSSAEVVSVKAFSGLRAGAFAGKAEWQKKTITNGSRISCMQVWEPYNNLRFETLSYLPALSQDSLAKQIDYMISNNMIPCIEFDTQGVVFREFSRMPGYYDGRYWTMWKLPMFGCKDSSTVLGEVEECKKLYGDKCFIRVLGFDNIKQIASTAKFEQQESGVSSPRPPGPSCFFLVWAKNDSCEQQQQVGKTSRQSATEYVPFTSPKTVTSENLGSPISDLYRGLQILDLAHTKGRENARASSILVMGNRTNRASRHGLRKQKPRCHVDSRQNLLKAWRSPAIHGIPTELAALSSFSEDNVSDPGNTVSALLSILNSTVVPRSTAVMASIVASSAIVTPVSALAATTSTSSAEVVSVKAFSGLRAGAFAGKAEWQKKTITNGSRISCMQVWEPYNNLRFETLSYLPALSQDSLAKQIDYMISNNMIPCIEFDTQGVVFREFSRMPGYYDGRYWTMWKLPMFGCKDSSTVLGEVEECKKLYGDKCFIRVLGFDNIKQVQCSAFIVHKPSQ</sequence>
<dbReference type="PANTHER" id="PTHR31262:SF0">
    <property type="entry name" value="RIBULOSE BISPHOSPHATE CARBOXYLASE SMALL SUBUNIT, CHLOROPLASTIC 1"/>
    <property type="match status" value="1"/>
</dbReference>
<feature type="domain" description="Ribulose bisphosphate carboxylase small subunit" evidence="10">
    <location>
        <begin position="72"/>
        <end position="175"/>
    </location>
</feature>
<comment type="caution">
    <text evidence="11">The sequence shown here is derived from an EMBL/GenBank/DDBJ whole genome shotgun (WGS) entry which is preliminary data.</text>
</comment>
<dbReference type="PANTHER" id="PTHR31262">
    <property type="entry name" value="RIBULOSE BISPHOSPHATE CARBOXYLASE SMALL CHAIN 1, CHLOROPLASTIC"/>
    <property type="match status" value="1"/>
</dbReference>
<evidence type="ECO:0000256" key="4">
    <source>
        <dbReference type="ARBA" id="ARBA00022640"/>
    </source>
</evidence>
<keyword evidence="4 7" id="KW-0934">Plastid</keyword>
<evidence type="ECO:0000256" key="1">
    <source>
        <dbReference type="ARBA" id="ARBA00022528"/>
    </source>
</evidence>
<evidence type="ECO:0000256" key="2">
    <source>
        <dbReference type="ARBA" id="ARBA00022531"/>
    </source>
</evidence>
<name>A0A176VMB3_MARPO</name>
<comment type="function">
    <text evidence="7 8">RuBisCO catalyzes two reactions: the carboxylation of D-ribulose 1,5-bisphosphate, the primary event in carbon dioxide fixation, as well as the oxidative fragmentation of the pentose substrate. Both reactions occur simultaneously and in competition at the same active site. Although the small subunit is not catalytic it is essential for maximal activity.</text>
</comment>
<evidence type="ECO:0000256" key="5">
    <source>
        <dbReference type="ARBA" id="ARBA00023238"/>
    </source>
</evidence>
<protein>
    <recommendedName>
        <fullName evidence="7">Ribulose bisphosphate carboxylase small subunit, chloroplastic</fullName>
        <shortName evidence="7">RuBisCO small subunit</shortName>
    </recommendedName>
</protein>
<keyword evidence="5 7" id="KW-0601">Photorespiration</keyword>
<keyword evidence="12" id="KW-1185">Reference proteome</keyword>
<dbReference type="HAMAP" id="MF_00859">
    <property type="entry name" value="RuBisCO_S_bact"/>
    <property type="match status" value="1"/>
</dbReference>
<evidence type="ECO:0000256" key="7">
    <source>
        <dbReference type="HAMAP-Rule" id="MF_00860"/>
    </source>
</evidence>
<dbReference type="GO" id="GO:0009507">
    <property type="term" value="C:chloroplast"/>
    <property type="evidence" value="ECO:0007669"/>
    <property type="project" value="UniProtKB-SubCell"/>
</dbReference>
<evidence type="ECO:0000256" key="8">
    <source>
        <dbReference type="RuleBase" id="RU003627"/>
    </source>
</evidence>
<feature type="chain" id="PRO_5008051889" description="Ribulose bisphosphate carboxylase small subunit, chloroplastic" evidence="9">
    <location>
        <begin position="17"/>
        <end position="531"/>
    </location>
</feature>